<proteinExistence type="predicted"/>
<dbReference type="Proteomes" id="UP000186922">
    <property type="component" value="Unassembled WGS sequence"/>
</dbReference>
<comment type="caution">
    <text evidence="1">The sequence shown here is derived from an EMBL/GenBank/DDBJ whole genome shotgun (WGS) entry which is preliminary data.</text>
</comment>
<dbReference type="AlphaFoldDB" id="A0A1D1W2M9"/>
<gene>
    <name evidence="1" type="primary">RvY_16893-1</name>
    <name evidence="1" type="synonym">RvY_16893.1</name>
    <name evidence="1" type="ORF">RvY_16893</name>
</gene>
<keyword evidence="2" id="KW-1185">Reference proteome</keyword>
<sequence>MQTQSLIPDIRVLQKGKGFNGCACQGDWATIDLTLGSEPVTSHPNECKRMFSSLIPWFYVVAKAFKRRVGQPWYNFYIRFLNLKPSLLHFKRNSPALLTQIHPY</sequence>
<reference evidence="1 2" key="1">
    <citation type="journal article" date="2016" name="Nat. Commun.">
        <title>Extremotolerant tardigrade genome and improved radiotolerance of human cultured cells by tardigrade-unique protein.</title>
        <authorList>
            <person name="Hashimoto T."/>
            <person name="Horikawa D.D."/>
            <person name="Saito Y."/>
            <person name="Kuwahara H."/>
            <person name="Kozuka-Hata H."/>
            <person name="Shin-I T."/>
            <person name="Minakuchi Y."/>
            <person name="Ohishi K."/>
            <person name="Motoyama A."/>
            <person name="Aizu T."/>
            <person name="Enomoto A."/>
            <person name="Kondo K."/>
            <person name="Tanaka S."/>
            <person name="Hara Y."/>
            <person name="Koshikawa S."/>
            <person name="Sagara H."/>
            <person name="Miura T."/>
            <person name="Yokobori S."/>
            <person name="Miyagawa K."/>
            <person name="Suzuki Y."/>
            <person name="Kubo T."/>
            <person name="Oyama M."/>
            <person name="Kohara Y."/>
            <person name="Fujiyama A."/>
            <person name="Arakawa K."/>
            <person name="Katayama T."/>
            <person name="Toyoda A."/>
            <person name="Kunieda T."/>
        </authorList>
    </citation>
    <scope>NUCLEOTIDE SEQUENCE [LARGE SCALE GENOMIC DNA]</scope>
    <source>
        <strain evidence="1 2">YOKOZUNA-1</strain>
    </source>
</reference>
<protein>
    <submittedName>
        <fullName evidence="1">Uncharacterized protein</fullName>
    </submittedName>
</protein>
<name>A0A1D1W2M9_RAMVA</name>
<organism evidence="1 2">
    <name type="scientific">Ramazzottius varieornatus</name>
    <name type="common">Water bear</name>
    <name type="synonym">Tardigrade</name>
    <dbReference type="NCBI Taxonomy" id="947166"/>
    <lineage>
        <taxon>Eukaryota</taxon>
        <taxon>Metazoa</taxon>
        <taxon>Ecdysozoa</taxon>
        <taxon>Tardigrada</taxon>
        <taxon>Eutardigrada</taxon>
        <taxon>Parachela</taxon>
        <taxon>Hypsibioidea</taxon>
        <taxon>Ramazzottiidae</taxon>
        <taxon>Ramazzottius</taxon>
    </lineage>
</organism>
<evidence type="ECO:0000313" key="2">
    <source>
        <dbReference type="Proteomes" id="UP000186922"/>
    </source>
</evidence>
<evidence type="ECO:0000313" key="1">
    <source>
        <dbReference type="EMBL" id="GAV06993.1"/>
    </source>
</evidence>
<accession>A0A1D1W2M9</accession>
<dbReference type="EMBL" id="BDGG01000014">
    <property type="protein sequence ID" value="GAV06993.1"/>
    <property type="molecule type" value="Genomic_DNA"/>
</dbReference>